<evidence type="ECO:0000259" key="4">
    <source>
        <dbReference type="SMART" id="SM01350"/>
    </source>
</evidence>
<dbReference type="EMBL" id="JALBUF010000005">
    <property type="protein sequence ID" value="MCI0183507.1"/>
    <property type="molecule type" value="Genomic_DNA"/>
</dbReference>
<dbReference type="Gene3D" id="3.40.50.720">
    <property type="entry name" value="NAD(P)-binding Rossmann-like Domain"/>
    <property type="match status" value="1"/>
</dbReference>
<comment type="similarity">
    <text evidence="1">Belongs to the 6-phosphogluconate dehydrogenase family.</text>
</comment>
<dbReference type="EC" id="1.1.1.343" evidence="5"/>
<evidence type="ECO:0000256" key="1">
    <source>
        <dbReference type="ARBA" id="ARBA00008419"/>
    </source>
</evidence>
<dbReference type="InterPro" id="IPR004849">
    <property type="entry name" value="6DGDH_YqeC"/>
</dbReference>
<dbReference type="Proteomes" id="UP001139263">
    <property type="component" value="Unassembled WGS sequence"/>
</dbReference>
<dbReference type="Pfam" id="PF03446">
    <property type="entry name" value="NAD_binding_2"/>
    <property type="match status" value="1"/>
</dbReference>
<proteinExistence type="inferred from homology"/>
<keyword evidence="3" id="KW-0311">Gluconate utilization</keyword>
<dbReference type="AlphaFoldDB" id="A0A9X2AEN0"/>
<dbReference type="GO" id="GO:0019521">
    <property type="term" value="P:D-gluconate metabolic process"/>
    <property type="evidence" value="ECO:0007669"/>
    <property type="project" value="UniProtKB-KW"/>
</dbReference>
<protein>
    <submittedName>
        <fullName evidence="5">6-phosphogluconate dehydrogenase, NAD(+)-dependent, decarboxylating</fullName>
        <ecNumber evidence="5">1.1.1.343</ecNumber>
    </submittedName>
</protein>
<dbReference type="SUPFAM" id="SSF51735">
    <property type="entry name" value="NAD(P)-binding Rossmann-fold domains"/>
    <property type="match status" value="1"/>
</dbReference>
<evidence type="ECO:0000256" key="3">
    <source>
        <dbReference type="ARBA" id="ARBA00023064"/>
    </source>
</evidence>
<dbReference type="SMART" id="SM01350">
    <property type="entry name" value="6PGD"/>
    <property type="match status" value="1"/>
</dbReference>
<dbReference type="InterPro" id="IPR006115">
    <property type="entry name" value="6PGDH_NADP-bd"/>
</dbReference>
<name>A0A9X2AEN0_9BACL</name>
<dbReference type="Gene3D" id="1.10.1040.10">
    <property type="entry name" value="N-(1-d-carboxylethyl)-l-norvaline Dehydrogenase, domain 2"/>
    <property type="match status" value="1"/>
</dbReference>
<evidence type="ECO:0000313" key="5">
    <source>
        <dbReference type="EMBL" id="MCI0183507.1"/>
    </source>
</evidence>
<dbReference type="InterPro" id="IPR036291">
    <property type="entry name" value="NAD(P)-bd_dom_sf"/>
</dbReference>
<reference evidence="5" key="1">
    <citation type="submission" date="2022-03" db="EMBL/GenBank/DDBJ databases">
        <title>Draft Genome Sequence of Firmicute Strain S0AB, a Heterotrophic Iron/Sulfur-Oxidizing Extreme Acidophile.</title>
        <authorList>
            <person name="Vergara E."/>
            <person name="Pakostova E."/>
            <person name="Johnson D.B."/>
            <person name="Holmes D.S."/>
        </authorList>
    </citation>
    <scope>NUCLEOTIDE SEQUENCE</scope>
    <source>
        <strain evidence="5">S0AB</strain>
    </source>
</reference>
<accession>A0A9X2AEN0</accession>
<keyword evidence="6" id="KW-1185">Reference proteome</keyword>
<gene>
    <name evidence="5" type="ORF">MM817_01790</name>
</gene>
<dbReference type="InterPro" id="IPR006114">
    <property type="entry name" value="6PGDH_C"/>
</dbReference>
<dbReference type="RefSeq" id="WP_241713913.1">
    <property type="nucleotide sequence ID" value="NZ_JALBUF010000005.1"/>
</dbReference>
<dbReference type="GO" id="GO:0004616">
    <property type="term" value="F:phosphogluconate dehydrogenase (decarboxylating) activity"/>
    <property type="evidence" value="ECO:0007669"/>
    <property type="project" value="InterPro"/>
</dbReference>
<evidence type="ECO:0000313" key="6">
    <source>
        <dbReference type="Proteomes" id="UP001139263"/>
    </source>
</evidence>
<feature type="domain" description="6-phosphogluconate dehydrogenase C-terminal" evidence="4">
    <location>
        <begin position="167"/>
        <end position="306"/>
    </location>
</feature>
<dbReference type="SUPFAM" id="SSF48179">
    <property type="entry name" value="6-phosphogluconate dehydrogenase C-terminal domain-like"/>
    <property type="match status" value="1"/>
</dbReference>
<dbReference type="PANTHER" id="PTHR11811">
    <property type="entry name" value="6-PHOSPHOGLUCONATE DEHYDROGENASE"/>
    <property type="match status" value="1"/>
</dbReference>
<dbReference type="NCBIfam" id="TIGR00872">
    <property type="entry name" value="gnd_rel"/>
    <property type="match status" value="1"/>
</dbReference>
<dbReference type="Pfam" id="PF00393">
    <property type="entry name" value="6PGD"/>
    <property type="match status" value="1"/>
</dbReference>
<comment type="caution">
    <text evidence="5">The sequence shown here is derived from an EMBL/GenBank/DDBJ whole genome shotgun (WGS) entry which is preliminary data.</text>
</comment>
<evidence type="ECO:0000256" key="2">
    <source>
        <dbReference type="ARBA" id="ARBA00023002"/>
    </source>
</evidence>
<keyword evidence="2 5" id="KW-0560">Oxidoreductase</keyword>
<dbReference type="NCBIfam" id="NF007161">
    <property type="entry name" value="PRK09599.1"/>
    <property type="match status" value="1"/>
</dbReference>
<dbReference type="InterPro" id="IPR013328">
    <property type="entry name" value="6PGD_dom2"/>
</dbReference>
<organism evidence="5 6">
    <name type="scientific">Sulfoacidibacillus ferrooxidans</name>
    <dbReference type="NCBI Taxonomy" id="2005001"/>
    <lineage>
        <taxon>Bacteria</taxon>
        <taxon>Bacillati</taxon>
        <taxon>Bacillota</taxon>
        <taxon>Bacilli</taxon>
        <taxon>Bacillales</taxon>
        <taxon>Alicyclobacillaceae</taxon>
        <taxon>Sulfoacidibacillus</taxon>
    </lineage>
</organism>
<dbReference type="GO" id="GO:0050661">
    <property type="term" value="F:NADP binding"/>
    <property type="evidence" value="ECO:0007669"/>
    <property type="project" value="InterPro"/>
</dbReference>
<sequence length="307" mass="32744">MHIGLVGLGKMGLNLALNLQEHGHIVTAYDAFPGAQQAYIEQGGQVVASLEALVQSLPTPRVLWLMVPAGDPVDQVLDTLFPLLAPQDIVIDGGNSHYKDSIRRAQALHTNELHYIDVGTSGGMEGARLGACYMIGGDETIFSSIEPLFRDSSVDGGYLYTGPVGSGHYAKMVHNGIEYGMMAAIGEGFEILSKSPYAFDYAKLADVWSHGSVIRGWLMELTAEAFHADPQLTKLKSVIGSSGEGKWTVEEALALGVSSPITALALFARYQSQETDHFSGKVVSALRKGFGGHAVTESSEASEDSSN</sequence>
<dbReference type="GO" id="GO:0006098">
    <property type="term" value="P:pentose-phosphate shunt"/>
    <property type="evidence" value="ECO:0007669"/>
    <property type="project" value="InterPro"/>
</dbReference>
<dbReference type="InterPro" id="IPR006183">
    <property type="entry name" value="Pgluconate_DH"/>
</dbReference>
<dbReference type="PRINTS" id="PR00076">
    <property type="entry name" value="6PGDHDRGNASE"/>
</dbReference>
<dbReference type="InterPro" id="IPR008927">
    <property type="entry name" value="6-PGluconate_DH-like_C_sf"/>
</dbReference>